<proteinExistence type="predicted"/>
<evidence type="ECO:0000313" key="3">
    <source>
        <dbReference type="Proteomes" id="UP000030401"/>
    </source>
</evidence>
<dbReference type="Proteomes" id="UP000030401">
    <property type="component" value="Unassembled WGS sequence"/>
</dbReference>
<keyword evidence="1" id="KW-1133">Transmembrane helix</keyword>
<comment type="caution">
    <text evidence="2">The sequence shown here is derived from an EMBL/GenBank/DDBJ whole genome shotgun (WGS) entry which is preliminary data.</text>
</comment>
<reference evidence="2 3" key="1">
    <citation type="submission" date="2013-08" db="EMBL/GenBank/DDBJ databases">
        <authorList>
            <person name="Huang J."/>
            <person name="Wang G."/>
        </authorList>
    </citation>
    <scope>NUCLEOTIDE SEQUENCE [LARGE SCALE GENOMIC DNA]</scope>
    <source>
        <strain evidence="2 3">JSM 072002</strain>
    </source>
</reference>
<organism evidence="2 3">
    <name type="scientific">Pontibacillus litoralis JSM 072002</name>
    <dbReference type="NCBI Taxonomy" id="1385512"/>
    <lineage>
        <taxon>Bacteria</taxon>
        <taxon>Bacillati</taxon>
        <taxon>Bacillota</taxon>
        <taxon>Bacilli</taxon>
        <taxon>Bacillales</taxon>
        <taxon>Bacillaceae</taxon>
        <taxon>Pontibacillus</taxon>
    </lineage>
</organism>
<sequence>MKQFLWFIGSFIALTVLVVHFIPMVFLIGSVWLLYAIFKQFMKSSSTFKRVLWIMIALMVFCIAIANIYAVIGIAAAYFLYIAYKKWRERKQENVLMDNRSEDPFVHFEKQWAELNK</sequence>
<dbReference type="EMBL" id="AVPG01000010">
    <property type="protein sequence ID" value="KGX86838.1"/>
    <property type="molecule type" value="Genomic_DNA"/>
</dbReference>
<protein>
    <submittedName>
        <fullName evidence="2">Permease</fullName>
    </submittedName>
</protein>
<feature type="transmembrane region" description="Helical" evidence="1">
    <location>
        <begin position="12"/>
        <end position="38"/>
    </location>
</feature>
<keyword evidence="3" id="KW-1185">Reference proteome</keyword>
<accession>A0A0A5G6P2</accession>
<evidence type="ECO:0000256" key="1">
    <source>
        <dbReference type="SAM" id="Phobius"/>
    </source>
</evidence>
<evidence type="ECO:0000313" key="2">
    <source>
        <dbReference type="EMBL" id="KGX86838.1"/>
    </source>
</evidence>
<name>A0A0A5G6P2_9BACI</name>
<dbReference type="AlphaFoldDB" id="A0A0A5G6P2"/>
<dbReference type="RefSeq" id="WP_036833942.1">
    <property type="nucleotide sequence ID" value="NZ_AVPG01000010.1"/>
</dbReference>
<dbReference type="OrthoDB" id="2971941at2"/>
<gene>
    <name evidence="2" type="ORF">N784_02995</name>
</gene>
<keyword evidence="1" id="KW-0812">Transmembrane</keyword>
<feature type="transmembrane region" description="Helical" evidence="1">
    <location>
        <begin position="50"/>
        <end position="81"/>
    </location>
</feature>
<keyword evidence="1" id="KW-0472">Membrane</keyword>
<dbReference type="eggNOG" id="ENOG5031SCS">
    <property type="taxonomic scope" value="Bacteria"/>
</dbReference>
<dbReference type="STRING" id="1385512.N784_02995"/>